<dbReference type="CDD" id="cd17316">
    <property type="entry name" value="MFS_SV2_like"/>
    <property type="match status" value="1"/>
</dbReference>
<evidence type="ECO:0000256" key="7">
    <source>
        <dbReference type="SAM" id="Phobius"/>
    </source>
</evidence>
<feature type="transmembrane region" description="Helical" evidence="7">
    <location>
        <begin position="286"/>
        <end position="306"/>
    </location>
</feature>
<evidence type="ECO:0000313" key="10">
    <source>
        <dbReference type="Proteomes" id="UP000278440"/>
    </source>
</evidence>
<evidence type="ECO:0000256" key="1">
    <source>
        <dbReference type="ARBA" id="ARBA00004651"/>
    </source>
</evidence>
<evidence type="ECO:0000256" key="4">
    <source>
        <dbReference type="ARBA" id="ARBA00022989"/>
    </source>
</evidence>
<dbReference type="Proteomes" id="UP000278440">
    <property type="component" value="Unassembled WGS sequence"/>
</dbReference>
<dbReference type="PANTHER" id="PTHR23511">
    <property type="entry name" value="SYNAPTIC VESICLE GLYCOPROTEIN 2"/>
    <property type="match status" value="1"/>
</dbReference>
<gene>
    <name evidence="9" type="ORF">DFJ68_1409</name>
</gene>
<feature type="region of interest" description="Disordered" evidence="6">
    <location>
        <begin position="433"/>
        <end position="478"/>
    </location>
</feature>
<comment type="caution">
    <text evidence="9">The sequence shown here is derived from an EMBL/GenBank/DDBJ whole genome shotgun (WGS) entry which is preliminary data.</text>
</comment>
<sequence>MTAASNLIDDAPLTSFHKKLTLYSSGGPFIDGFAIAVIGFTWASMGTAFEVTTGDKGLIAAAVLVGIFVGGGLFGWVTDKVGRHVMYILDLVALAVFSALCFFATEVWHLVVLRFLIGMAIGADYPIATSLLAEYLPARYRGRMLGATFVVWAVGATAAPVVAIMATSLAGDDAWRWMLASPAVFAVVTLLLRLGTPESPRWLVSRGRHDEADAAVKKVFGDDYGVGDLGETEPERRATLATVFRAPYLKRTLFVGLFWMCQVIPLLSIYSFSFDVLEGVGITGNGAEVFLAALFVVGGVPGLLLVDRIGRKALLVWTFAGIALIWGVTGVVPGVPVLVVFAAVCAFALLSGASNFLEVVYPNELFPTEVRATAVGIGTSVSRIGAAVAVYLMPFALDRGISWVLLAGAAISAVGLVVTLAWGVETAGETLASAASTGPTGSSLAGTPVGVGDGVPTSATPARASATTATTTTTERQP</sequence>
<evidence type="ECO:0000313" key="9">
    <source>
        <dbReference type="EMBL" id="RKT77975.1"/>
    </source>
</evidence>
<dbReference type="GO" id="GO:0005886">
    <property type="term" value="C:plasma membrane"/>
    <property type="evidence" value="ECO:0007669"/>
    <property type="project" value="UniProtKB-SubCell"/>
</dbReference>
<reference evidence="9 10" key="1">
    <citation type="submission" date="2018-10" db="EMBL/GenBank/DDBJ databases">
        <title>Sequencing the genomes of 1000 actinobacteria strains.</title>
        <authorList>
            <person name="Klenk H.-P."/>
        </authorList>
    </citation>
    <scope>NUCLEOTIDE SEQUENCE [LARGE SCALE GENOMIC DNA]</scope>
    <source>
        <strain evidence="9 10">DSM 44267</strain>
    </source>
</reference>
<accession>A0A495XXU2</accession>
<dbReference type="RefSeq" id="WP_121032137.1">
    <property type="nucleotide sequence ID" value="NZ_RBXT01000001.1"/>
</dbReference>
<feature type="transmembrane region" description="Helical" evidence="7">
    <location>
        <begin position="373"/>
        <end position="397"/>
    </location>
</feature>
<dbReference type="InterPro" id="IPR005828">
    <property type="entry name" value="MFS_sugar_transport-like"/>
</dbReference>
<dbReference type="InterPro" id="IPR005829">
    <property type="entry name" value="Sugar_transporter_CS"/>
</dbReference>
<evidence type="ECO:0000256" key="3">
    <source>
        <dbReference type="ARBA" id="ARBA00022692"/>
    </source>
</evidence>
<comment type="subcellular location">
    <subcellularLocation>
        <location evidence="1">Cell membrane</location>
        <topology evidence="1">Multi-pass membrane protein</topology>
    </subcellularLocation>
</comment>
<dbReference type="GO" id="GO:0022857">
    <property type="term" value="F:transmembrane transporter activity"/>
    <property type="evidence" value="ECO:0007669"/>
    <property type="project" value="InterPro"/>
</dbReference>
<feature type="transmembrane region" description="Helical" evidence="7">
    <location>
        <begin position="403"/>
        <end position="424"/>
    </location>
</feature>
<dbReference type="PROSITE" id="PS00216">
    <property type="entry name" value="SUGAR_TRANSPORT_1"/>
    <property type="match status" value="1"/>
</dbReference>
<feature type="transmembrane region" description="Helical" evidence="7">
    <location>
        <begin position="253"/>
        <end position="274"/>
    </location>
</feature>
<feature type="transmembrane region" description="Helical" evidence="7">
    <location>
        <begin position="313"/>
        <end position="332"/>
    </location>
</feature>
<keyword evidence="10" id="KW-1185">Reference proteome</keyword>
<feature type="transmembrane region" description="Helical" evidence="7">
    <location>
        <begin position="20"/>
        <end position="45"/>
    </location>
</feature>
<dbReference type="OrthoDB" id="9787026at2"/>
<dbReference type="Gene3D" id="1.20.1250.20">
    <property type="entry name" value="MFS general substrate transporter like domains"/>
    <property type="match status" value="1"/>
</dbReference>
<dbReference type="EMBL" id="RBXT01000001">
    <property type="protein sequence ID" value="RKT77975.1"/>
    <property type="molecule type" value="Genomic_DNA"/>
</dbReference>
<dbReference type="Pfam" id="PF00083">
    <property type="entry name" value="Sugar_tr"/>
    <property type="match status" value="1"/>
</dbReference>
<keyword evidence="5 7" id="KW-0472">Membrane</keyword>
<feature type="transmembrane region" description="Helical" evidence="7">
    <location>
        <begin position="111"/>
        <end position="133"/>
    </location>
</feature>
<dbReference type="PROSITE" id="PS00217">
    <property type="entry name" value="SUGAR_TRANSPORT_2"/>
    <property type="match status" value="1"/>
</dbReference>
<evidence type="ECO:0000259" key="8">
    <source>
        <dbReference type="PROSITE" id="PS50850"/>
    </source>
</evidence>
<dbReference type="SUPFAM" id="SSF103473">
    <property type="entry name" value="MFS general substrate transporter"/>
    <property type="match status" value="1"/>
</dbReference>
<proteinExistence type="predicted"/>
<dbReference type="PANTHER" id="PTHR23511:SF34">
    <property type="entry name" value="SYNAPTIC VESICLE GLYCOPROTEIN 2"/>
    <property type="match status" value="1"/>
</dbReference>
<feature type="transmembrane region" description="Helical" evidence="7">
    <location>
        <begin position="57"/>
        <end position="78"/>
    </location>
</feature>
<keyword evidence="2" id="KW-0813">Transport</keyword>
<feature type="transmembrane region" description="Helical" evidence="7">
    <location>
        <begin position="145"/>
        <end position="168"/>
    </location>
</feature>
<feature type="transmembrane region" description="Helical" evidence="7">
    <location>
        <begin position="338"/>
        <end position="361"/>
    </location>
</feature>
<dbReference type="AlphaFoldDB" id="A0A495XXU2"/>
<evidence type="ECO:0000256" key="5">
    <source>
        <dbReference type="ARBA" id="ARBA00023136"/>
    </source>
</evidence>
<feature type="transmembrane region" description="Helical" evidence="7">
    <location>
        <begin position="85"/>
        <end position="105"/>
    </location>
</feature>
<evidence type="ECO:0000256" key="6">
    <source>
        <dbReference type="SAM" id="MobiDB-lite"/>
    </source>
</evidence>
<name>A0A495XXU2_9MICO</name>
<keyword evidence="3 7" id="KW-0812">Transmembrane</keyword>
<dbReference type="InterPro" id="IPR020846">
    <property type="entry name" value="MFS_dom"/>
</dbReference>
<dbReference type="InterPro" id="IPR036259">
    <property type="entry name" value="MFS_trans_sf"/>
</dbReference>
<keyword evidence="4 7" id="KW-1133">Transmembrane helix</keyword>
<feature type="domain" description="Major facilitator superfamily (MFS) profile" evidence="8">
    <location>
        <begin position="20"/>
        <end position="427"/>
    </location>
</feature>
<protein>
    <submittedName>
        <fullName evidence="9">Putative MFS transporter</fullName>
    </submittedName>
</protein>
<evidence type="ECO:0000256" key="2">
    <source>
        <dbReference type="ARBA" id="ARBA00022448"/>
    </source>
</evidence>
<feature type="transmembrane region" description="Helical" evidence="7">
    <location>
        <begin position="174"/>
        <end position="192"/>
    </location>
</feature>
<organism evidence="9 10">
    <name type="scientific">Terracoccus luteus</name>
    <dbReference type="NCBI Taxonomy" id="53356"/>
    <lineage>
        <taxon>Bacteria</taxon>
        <taxon>Bacillati</taxon>
        <taxon>Actinomycetota</taxon>
        <taxon>Actinomycetes</taxon>
        <taxon>Micrococcales</taxon>
        <taxon>Intrasporangiaceae</taxon>
        <taxon>Terracoccus</taxon>
    </lineage>
</organism>
<dbReference type="PROSITE" id="PS50850">
    <property type="entry name" value="MFS"/>
    <property type="match status" value="1"/>
</dbReference>